<protein>
    <submittedName>
        <fullName evidence="2">Uncharacterized protein</fullName>
    </submittedName>
</protein>
<dbReference type="Proteomes" id="UP000383971">
    <property type="component" value="Unassembled WGS sequence"/>
</dbReference>
<sequence length="279" mass="30794">MQWRRILLSALTQLERCYVRNHSVASSANCVFEITFPCTSMNTLQPSSTGLSVVDGESNRPAVIAVNALRPGDILLHYRSKQKLMSRAIVNVTGSPYTHASIYLGEQQIAEASPPKVRRRSLADAIADDSHVAVFRSQLGFDATRVATLNAFMEDLLMRNTWYDFGSLIGFKKRLEVNAAKQLELLAQHLADNAPSYDYVNRSYFCSALVVACYCVVGIIGTSASTIYEPNLFSPGGLADDPTFGHIVGYLADAAYQIPVDDPFLHRSNFKAVFGTEWI</sequence>
<dbReference type="EMBL" id="CABPSE010000021">
    <property type="protein sequence ID" value="VVE48920.1"/>
    <property type="molecule type" value="Genomic_DNA"/>
</dbReference>
<keyword evidence="1" id="KW-0472">Membrane</keyword>
<dbReference type="Gene3D" id="3.90.1720.10">
    <property type="entry name" value="endopeptidase domain like (from Nostoc punctiforme)"/>
    <property type="match status" value="1"/>
</dbReference>
<accession>A0A5E4YKH6</accession>
<evidence type="ECO:0000256" key="1">
    <source>
        <dbReference type="SAM" id="Phobius"/>
    </source>
</evidence>
<keyword evidence="3" id="KW-1185">Reference proteome</keyword>
<name>A0A5E4YKH6_9BURK</name>
<feature type="transmembrane region" description="Helical" evidence="1">
    <location>
        <begin position="204"/>
        <end position="228"/>
    </location>
</feature>
<dbReference type="AlphaFoldDB" id="A0A5E4YKH6"/>
<dbReference type="InterPro" id="IPR038765">
    <property type="entry name" value="Papain-like_cys_pep_sf"/>
</dbReference>
<keyword evidence="1" id="KW-0812">Transmembrane</keyword>
<dbReference type="SUPFAM" id="SSF54001">
    <property type="entry name" value="Cysteine proteinases"/>
    <property type="match status" value="1"/>
</dbReference>
<proteinExistence type="predicted"/>
<reference evidence="2 3" key="1">
    <citation type="submission" date="2019-08" db="EMBL/GenBank/DDBJ databases">
        <authorList>
            <person name="Peeters C."/>
        </authorList>
    </citation>
    <scope>NUCLEOTIDE SEQUENCE [LARGE SCALE GENOMIC DNA]</scope>
    <source>
        <strain evidence="2 3">LMG 31111</strain>
    </source>
</reference>
<evidence type="ECO:0000313" key="2">
    <source>
        <dbReference type="EMBL" id="VVE48920.1"/>
    </source>
</evidence>
<gene>
    <name evidence="2" type="ORF">PCO31111_04600</name>
</gene>
<evidence type="ECO:0000313" key="3">
    <source>
        <dbReference type="Proteomes" id="UP000383971"/>
    </source>
</evidence>
<organism evidence="2 3">
    <name type="scientific">Pandoraea communis</name>
    <dbReference type="NCBI Taxonomy" id="2508297"/>
    <lineage>
        <taxon>Bacteria</taxon>
        <taxon>Pseudomonadati</taxon>
        <taxon>Pseudomonadota</taxon>
        <taxon>Betaproteobacteria</taxon>
        <taxon>Burkholderiales</taxon>
        <taxon>Burkholderiaceae</taxon>
        <taxon>Pandoraea</taxon>
    </lineage>
</organism>
<keyword evidence="1" id="KW-1133">Transmembrane helix</keyword>